<sequence length="209" mass="24143">MTSPQHAPIPCPVSNIQNLDETKNYSSKNELCGQKSEETSGVMSFTRWFRELRGKSTTKEEHCAAKSGVRIKEERRVKLNRTNSALPGNCKFFDHSGGSVDEDGRIRSERKIKESDKRRYSFNGGSSAKLSRNPRHRKAVCLMSDTLPQKSELVGDRELCSSTPPSFQWKKPRRRFSNGELKSFLLLRRSPYRLFARFFRNLYGFENQR</sequence>
<dbReference type="EMBL" id="JBBCAQ010000032">
    <property type="protein sequence ID" value="KAK7584178.1"/>
    <property type="molecule type" value="Genomic_DNA"/>
</dbReference>
<accession>A0AAN9Y3Z3</accession>
<dbReference type="Proteomes" id="UP001367676">
    <property type="component" value="Unassembled WGS sequence"/>
</dbReference>
<comment type="caution">
    <text evidence="1">The sequence shown here is derived from an EMBL/GenBank/DDBJ whole genome shotgun (WGS) entry which is preliminary data.</text>
</comment>
<protein>
    <submittedName>
        <fullName evidence="1">Uncharacterized protein</fullName>
    </submittedName>
</protein>
<dbReference type="AlphaFoldDB" id="A0AAN9Y3Z3"/>
<reference evidence="1 2" key="1">
    <citation type="submission" date="2024-03" db="EMBL/GenBank/DDBJ databases">
        <title>Adaptation during the transition from Ophiocordyceps entomopathogen to insect associate is accompanied by gene loss and intensified selection.</title>
        <authorList>
            <person name="Ward C.M."/>
            <person name="Onetto C.A."/>
            <person name="Borneman A.R."/>
        </authorList>
    </citation>
    <scope>NUCLEOTIDE SEQUENCE [LARGE SCALE GENOMIC DNA]</scope>
    <source>
        <strain evidence="1">AWRI1</strain>
        <tissue evidence="1">Single Adult Female</tissue>
    </source>
</reference>
<evidence type="ECO:0000313" key="2">
    <source>
        <dbReference type="Proteomes" id="UP001367676"/>
    </source>
</evidence>
<name>A0AAN9Y3Z3_9HEMI</name>
<evidence type="ECO:0000313" key="1">
    <source>
        <dbReference type="EMBL" id="KAK7584178.1"/>
    </source>
</evidence>
<proteinExistence type="predicted"/>
<keyword evidence="2" id="KW-1185">Reference proteome</keyword>
<gene>
    <name evidence="1" type="ORF">V9T40_005141</name>
</gene>
<organism evidence="1 2">
    <name type="scientific">Parthenolecanium corni</name>
    <dbReference type="NCBI Taxonomy" id="536013"/>
    <lineage>
        <taxon>Eukaryota</taxon>
        <taxon>Metazoa</taxon>
        <taxon>Ecdysozoa</taxon>
        <taxon>Arthropoda</taxon>
        <taxon>Hexapoda</taxon>
        <taxon>Insecta</taxon>
        <taxon>Pterygota</taxon>
        <taxon>Neoptera</taxon>
        <taxon>Paraneoptera</taxon>
        <taxon>Hemiptera</taxon>
        <taxon>Sternorrhyncha</taxon>
        <taxon>Coccoidea</taxon>
        <taxon>Coccidae</taxon>
        <taxon>Parthenolecanium</taxon>
    </lineage>
</organism>